<organism evidence="1 2">
    <name type="scientific">Colletotrichum limetticola</name>
    <dbReference type="NCBI Taxonomy" id="1209924"/>
    <lineage>
        <taxon>Eukaryota</taxon>
        <taxon>Fungi</taxon>
        <taxon>Dikarya</taxon>
        <taxon>Ascomycota</taxon>
        <taxon>Pezizomycotina</taxon>
        <taxon>Sordariomycetes</taxon>
        <taxon>Hypocreomycetidae</taxon>
        <taxon>Glomerellales</taxon>
        <taxon>Glomerellaceae</taxon>
        <taxon>Colletotrichum</taxon>
        <taxon>Colletotrichum acutatum species complex</taxon>
    </lineage>
</organism>
<comment type="caution">
    <text evidence="1">The sequence shown here is derived from an EMBL/GenBank/DDBJ whole genome shotgun (WGS) entry which is preliminary data.</text>
</comment>
<evidence type="ECO:0008006" key="3">
    <source>
        <dbReference type="Google" id="ProtNLM"/>
    </source>
</evidence>
<sequence length="102" mass="10880">MASCLLACLASCLALLRRGGSLHSPISLLLPRYSSSSRSIAELDPWFILASAYWSDVVLTSVDVCPLLGSPLVVTLTSQLTGRGPRWCTEHCSVLNSVTLSS</sequence>
<evidence type="ECO:0000313" key="2">
    <source>
        <dbReference type="Proteomes" id="UP001169217"/>
    </source>
</evidence>
<dbReference type="EMBL" id="JARUPT010000556">
    <property type="protein sequence ID" value="KAK0370260.1"/>
    <property type="molecule type" value="Genomic_DNA"/>
</dbReference>
<name>A0ABQ9PK03_9PEZI</name>
<protein>
    <recommendedName>
        <fullName evidence="3">Secreted protein</fullName>
    </recommendedName>
</protein>
<gene>
    <name evidence="1" type="ORF">CLIM01_12379</name>
</gene>
<keyword evidence="2" id="KW-1185">Reference proteome</keyword>
<accession>A0ABQ9PK03</accession>
<dbReference type="Proteomes" id="UP001169217">
    <property type="component" value="Unassembled WGS sequence"/>
</dbReference>
<proteinExistence type="predicted"/>
<reference evidence="1" key="1">
    <citation type="submission" date="2023-04" db="EMBL/GenBank/DDBJ databases">
        <title>Colletotrichum limetticola genome sequence.</title>
        <authorList>
            <person name="Baroncelli R."/>
        </authorList>
    </citation>
    <scope>NUCLEOTIDE SEQUENCE</scope>
    <source>
        <strain evidence="1">KLA-Anderson</strain>
    </source>
</reference>
<evidence type="ECO:0000313" key="1">
    <source>
        <dbReference type="EMBL" id="KAK0370260.1"/>
    </source>
</evidence>